<accession>A0AAE1F9F6</accession>
<sequence>MGNFVHLGNFNNQIWGNLKHCKSATLVLAGSAAVAALAPRLATPLKFTRAKMAVNIELSIATSEALKAKDSRHVQYMPCQINHDGEAAVDKYFTTYLHQETVEGDERKGLVGSLRGYPLVGAKTQVPEGYTGMVLRETRPGLSMEEDNRTMKAVCQFDSFTFWNWDRHPSRSDRYQQAMDWTTIADVIHGDDSSLKGTS</sequence>
<evidence type="ECO:0000313" key="2">
    <source>
        <dbReference type="Proteomes" id="UP001286313"/>
    </source>
</evidence>
<organism evidence="1 2">
    <name type="scientific">Petrolisthes cinctipes</name>
    <name type="common">Flat porcelain crab</name>
    <dbReference type="NCBI Taxonomy" id="88211"/>
    <lineage>
        <taxon>Eukaryota</taxon>
        <taxon>Metazoa</taxon>
        <taxon>Ecdysozoa</taxon>
        <taxon>Arthropoda</taxon>
        <taxon>Crustacea</taxon>
        <taxon>Multicrustacea</taxon>
        <taxon>Malacostraca</taxon>
        <taxon>Eumalacostraca</taxon>
        <taxon>Eucarida</taxon>
        <taxon>Decapoda</taxon>
        <taxon>Pleocyemata</taxon>
        <taxon>Anomura</taxon>
        <taxon>Galatheoidea</taxon>
        <taxon>Porcellanidae</taxon>
        <taxon>Petrolisthes</taxon>
    </lineage>
</organism>
<dbReference type="Proteomes" id="UP001286313">
    <property type="component" value="Unassembled WGS sequence"/>
</dbReference>
<dbReference type="PANTHER" id="PTHR47204:SF1">
    <property type="entry name" value="RIBONUCLEASE H2 SUBUNIT C"/>
    <property type="match status" value="1"/>
</dbReference>
<evidence type="ECO:0000313" key="1">
    <source>
        <dbReference type="EMBL" id="KAK3869621.1"/>
    </source>
</evidence>
<dbReference type="AlphaFoldDB" id="A0AAE1F9F6"/>
<dbReference type="GO" id="GO:0006401">
    <property type="term" value="P:RNA catabolic process"/>
    <property type="evidence" value="ECO:0007669"/>
    <property type="project" value="InterPro"/>
</dbReference>
<keyword evidence="2" id="KW-1185">Reference proteome</keyword>
<dbReference type="Pfam" id="PF08615">
    <property type="entry name" value="RNase_H2_suC"/>
    <property type="match status" value="1"/>
</dbReference>
<comment type="caution">
    <text evidence="1">The sequence shown here is derived from an EMBL/GenBank/DDBJ whole genome shotgun (WGS) entry which is preliminary data.</text>
</comment>
<dbReference type="EMBL" id="JAWQEG010002807">
    <property type="protein sequence ID" value="KAK3869621.1"/>
    <property type="molecule type" value="Genomic_DNA"/>
</dbReference>
<reference evidence="1" key="1">
    <citation type="submission" date="2023-10" db="EMBL/GenBank/DDBJ databases">
        <title>Genome assemblies of two species of porcelain crab, Petrolisthes cinctipes and Petrolisthes manimaculis (Anomura: Porcellanidae).</title>
        <authorList>
            <person name="Angst P."/>
        </authorList>
    </citation>
    <scope>NUCLEOTIDE SEQUENCE</scope>
    <source>
        <strain evidence="1">PB745_01</strain>
        <tissue evidence="1">Gill</tissue>
    </source>
</reference>
<gene>
    <name evidence="1" type="ORF">Pcinc_025086</name>
</gene>
<dbReference type="CDD" id="cd09271">
    <property type="entry name" value="RNase_H2-C"/>
    <property type="match status" value="1"/>
</dbReference>
<dbReference type="InterPro" id="IPR013924">
    <property type="entry name" value="RNase_H2_suC"/>
</dbReference>
<dbReference type="PANTHER" id="PTHR47204">
    <property type="entry name" value="OS02G0168900 PROTEIN"/>
    <property type="match status" value="1"/>
</dbReference>
<name>A0AAE1F9F6_PETCI</name>
<proteinExistence type="predicted"/>
<dbReference type="Gene3D" id="2.40.128.680">
    <property type="match status" value="1"/>
</dbReference>
<protein>
    <submittedName>
        <fullName evidence="1">Uncharacterized protein</fullName>
    </submittedName>
</protein>
<dbReference type="GO" id="GO:0032299">
    <property type="term" value="C:ribonuclease H2 complex"/>
    <property type="evidence" value="ECO:0007669"/>
    <property type="project" value="InterPro"/>
</dbReference>